<gene>
    <name evidence="2" type="ORF">GSI_09340</name>
</gene>
<sequence>MDVSAQFDDAHHAIAHIGHSIKQTRQALSKSVLEIDKLRRENIALRAAVRFFMVDGRHLPAPSGQVPKPNLSTLPTEVVRFIFKDTIPATYQYDPSLLNGPSNPWLRVLATKAALPMICKALYWEGMSALYEDIVLRRMDQIFILARTLRSPRGADIRPLIKSVLMESCPIGSQLARTAKEELGFILRECHALRSLSYHPHPNFPLLSNERQDSSGFRYFNPTWFFHASISHDTLPFVDELLASRLHRLDLRFVLTVSRFSNLQDLLLTTTSLRSLILDYTTNDIVPCRAPRNLSTVQLPSLVELYVPFGQDANFDEYICRRWNMPNLTRLTLVSLQGWPERLLERVGRRLVYLHLFGKSISDPLSCNPDPCPTLELHCPMLEHLIIPNPHNCIRQFPQTTLNSPTLKYLDIWDFGSHERFTSEAGYHWWLDPVALITGGWLENIRSNGVVPSLRAVRCLFTDYGQYRGIDWPSICHPDLLSDRPDGEIWHTFPSANVAQTATRLIPHSVHPTLDDEAMPEIDSDSDWTPSRKLSEDEADLETSDSDVDLEASDWMDVDDVAEGDYL</sequence>
<evidence type="ECO:0008006" key="4">
    <source>
        <dbReference type="Google" id="ProtNLM"/>
    </source>
</evidence>
<name>A0A2G8S677_9APHY</name>
<dbReference type="SUPFAM" id="SSF52047">
    <property type="entry name" value="RNI-like"/>
    <property type="match status" value="1"/>
</dbReference>
<protein>
    <recommendedName>
        <fullName evidence="4">F-box domain-containing protein</fullName>
    </recommendedName>
</protein>
<organism evidence="2 3">
    <name type="scientific">Ganoderma sinense ZZ0214-1</name>
    <dbReference type="NCBI Taxonomy" id="1077348"/>
    <lineage>
        <taxon>Eukaryota</taxon>
        <taxon>Fungi</taxon>
        <taxon>Dikarya</taxon>
        <taxon>Basidiomycota</taxon>
        <taxon>Agaricomycotina</taxon>
        <taxon>Agaricomycetes</taxon>
        <taxon>Polyporales</taxon>
        <taxon>Polyporaceae</taxon>
        <taxon>Ganoderma</taxon>
    </lineage>
</organism>
<proteinExistence type="predicted"/>
<feature type="compositionally biased region" description="Acidic residues" evidence="1">
    <location>
        <begin position="537"/>
        <end position="567"/>
    </location>
</feature>
<dbReference type="AlphaFoldDB" id="A0A2G8S677"/>
<accession>A0A2G8S677</accession>
<evidence type="ECO:0000313" key="2">
    <source>
        <dbReference type="EMBL" id="PIL29289.1"/>
    </source>
</evidence>
<comment type="caution">
    <text evidence="2">The sequence shown here is derived from an EMBL/GenBank/DDBJ whole genome shotgun (WGS) entry which is preliminary data.</text>
</comment>
<feature type="compositionally biased region" description="Acidic residues" evidence="1">
    <location>
        <begin position="515"/>
        <end position="526"/>
    </location>
</feature>
<dbReference type="Gene3D" id="3.80.10.10">
    <property type="entry name" value="Ribonuclease Inhibitor"/>
    <property type="match status" value="1"/>
</dbReference>
<feature type="region of interest" description="Disordered" evidence="1">
    <location>
        <begin position="513"/>
        <end position="567"/>
    </location>
</feature>
<dbReference type="OrthoDB" id="2741929at2759"/>
<dbReference type="Proteomes" id="UP000230002">
    <property type="component" value="Unassembled WGS sequence"/>
</dbReference>
<reference evidence="2 3" key="1">
    <citation type="journal article" date="2015" name="Sci. Rep.">
        <title>Chromosome-level genome map provides insights into diverse defense mechanisms in the medicinal fungus Ganoderma sinense.</title>
        <authorList>
            <person name="Zhu Y."/>
            <person name="Xu J."/>
            <person name="Sun C."/>
            <person name="Zhou S."/>
            <person name="Xu H."/>
            <person name="Nelson D.R."/>
            <person name="Qian J."/>
            <person name="Song J."/>
            <person name="Luo H."/>
            <person name="Xiang L."/>
            <person name="Li Y."/>
            <person name="Xu Z."/>
            <person name="Ji A."/>
            <person name="Wang L."/>
            <person name="Lu S."/>
            <person name="Hayward A."/>
            <person name="Sun W."/>
            <person name="Li X."/>
            <person name="Schwartz D.C."/>
            <person name="Wang Y."/>
            <person name="Chen S."/>
        </authorList>
    </citation>
    <scope>NUCLEOTIDE SEQUENCE [LARGE SCALE GENOMIC DNA]</scope>
    <source>
        <strain evidence="2 3">ZZ0214-1</strain>
    </source>
</reference>
<dbReference type="InterPro" id="IPR032675">
    <property type="entry name" value="LRR_dom_sf"/>
</dbReference>
<dbReference type="EMBL" id="AYKW01000023">
    <property type="protein sequence ID" value="PIL29289.1"/>
    <property type="molecule type" value="Genomic_DNA"/>
</dbReference>
<evidence type="ECO:0000313" key="3">
    <source>
        <dbReference type="Proteomes" id="UP000230002"/>
    </source>
</evidence>
<keyword evidence="3" id="KW-1185">Reference proteome</keyword>
<evidence type="ECO:0000256" key="1">
    <source>
        <dbReference type="SAM" id="MobiDB-lite"/>
    </source>
</evidence>